<sequence>EKTGKQGCCCLRRWYHWSCNCKSLCQGRCKGFL</sequence>
<accession>A0A6J4SBS6</accession>
<dbReference type="AlphaFoldDB" id="A0A6J4SBS6"/>
<feature type="non-terminal residue" evidence="1">
    <location>
        <position position="1"/>
    </location>
</feature>
<evidence type="ECO:0000313" key="1">
    <source>
        <dbReference type="EMBL" id="CAA9487668.1"/>
    </source>
</evidence>
<feature type="non-terminal residue" evidence="1">
    <location>
        <position position="33"/>
    </location>
</feature>
<gene>
    <name evidence="1" type="ORF">AVDCRST_MAG96-1349</name>
</gene>
<organism evidence="1">
    <name type="scientific">uncultured Segetibacter sp</name>
    <dbReference type="NCBI Taxonomy" id="481133"/>
    <lineage>
        <taxon>Bacteria</taxon>
        <taxon>Pseudomonadati</taxon>
        <taxon>Bacteroidota</taxon>
        <taxon>Chitinophagia</taxon>
        <taxon>Chitinophagales</taxon>
        <taxon>Chitinophagaceae</taxon>
        <taxon>Segetibacter</taxon>
        <taxon>environmental samples</taxon>
    </lineage>
</organism>
<dbReference type="EMBL" id="CADCVN010000507">
    <property type="protein sequence ID" value="CAA9487668.1"/>
    <property type="molecule type" value="Genomic_DNA"/>
</dbReference>
<reference evidence="1" key="1">
    <citation type="submission" date="2020-02" db="EMBL/GenBank/DDBJ databases">
        <authorList>
            <person name="Meier V. D."/>
        </authorList>
    </citation>
    <scope>NUCLEOTIDE SEQUENCE</scope>
    <source>
        <strain evidence="1">AVDCRST_MAG96</strain>
    </source>
</reference>
<protein>
    <submittedName>
        <fullName evidence="1">Uncharacterized protein</fullName>
    </submittedName>
</protein>
<proteinExistence type="predicted"/>
<name>A0A6J4SBS6_9BACT</name>